<dbReference type="InterPro" id="IPR008271">
    <property type="entry name" value="Ser/Thr_kinase_AS"/>
</dbReference>
<evidence type="ECO:0000256" key="5">
    <source>
        <dbReference type="ARBA" id="ARBA00022741"/>
    </source>
</evidence>
<comment type="similarity">
    <text evidence="1">Belongs to the protein kinase superfamily. CMGC Ser/Thr protein kinase family. MNB/DYRK subfamily.</text>
</comment>
<dbReference type="PROSITE" id="PS50011">
    <property type="entry name" value="PROTEIN_KINASE_DOM"/>
    <property type="match status" value="1"/>
</dbReference>
<dbReference type="SMART" id="SM00220">
    <property type="entry name" value="S_TKc"/>
    <property type="match status" value="1"/>
</dbReference>
<dbReference type="AlphaFoldDB" id="A0A8S1NRN2"/>
<accession>A0A8S1NRN2</accession>
<reference evidence="10" key="1">
    <citation type="submission" date="2021-01" db="EMBL/GenBank/DDBJ databases">
        <authorList>
            <consortium name="Genoscope - CEA"/>
            <person name="William W."/>
        </authorList>
    </citation>
    <scope>NUCLEOTIDE SEQUENCE</scope>
</reference>
<dbReference type="CDD" id="cd14210">
    <property type="entry name" value="PKc_DYRK"/>
    <property type="match status" value="1"/>
</dbReference>
<dbReference type="OrthoDB" id="9332038at2759"/>
<evidence type="ECO:0000256" key="4">
    <source>
        <dbReference type="ARBA" id="ARBA00022679"/>
    </source>
</evidence>
<dbReference type="GO" id="GO:0004674">
    <property type="term" value="F:protein serine/threonine kinase activity"/>
    <property type="evidence" value="ECO:0007669"/>
    <property type="project" value="UniProtKB-KW"/>
</dbReference>
<evidence type="ECO:0000256" key="6">
    <source>
        <dbReference type="ARBA" id="ARBA00022777"/>
    </source>
</evidence>
<dbReference type="InterPro" id="IPR050494">
    <property type="entry name" value="Ser_Thr_dual-spec_kinase"/>
</dbReference>
<sequence length="649" mass="76141">MKKLSLLNIGQLLNQNQKTTITHHSQEQSKKFSSFDLITKSPYKNSINKQHLRHHPKEYFPITTRQQEFQTIKSPSQTSKATKQFSITNALSQLYKDEVKQPGSSRRTSKKNYTYQLKNILVKDKLSPFDITQRIATQVTQPNIPQSPKTNLKTSPDVRSIFTDNNKQKLSNKIKTQNTTDRMLQLETTRQKIIALQLKIQGNIQQRSQRNANKNNLFDEKKQQLSQSIQQTIQQQLQKPQLPQNAVIVLKNYLDQLTDFEKKEIIDYETIYYLPPKNIRLLKQEPNEDQQYNNGFDNSNGDYKFVKQDQIAYRYEMLEKLGHGSFGYVFKVHDHKHKQNTALKIIKNKEKFYNQALIEIEILKVINKADPTCCLIKMLNYFEFRGHICLVFELLSCNLYEFIAINEFSGFDLDLIRRFAIQILQALLFMKEQNIIHCDLKPENVLLKDFNRSGIKVIDFGSSCFANQKLYTYIQSRFYRAPEIVLGLPYSTQIDMWSFGCIVAELFTGLSLFQSKSEKELLYLQIKVIGKPDKYLLENCTRKSKFFDEQLQLNYTINELDLIQQIKPLSQQLDKSSEQFQDFVKKCLTWDPNQRMTPEEALTHSWIIDGLPSSIKKQHLQQMKHYRQLRTEGDIDYLIQSQGQGEQQE</sequence>
<dbReference type="InterPro" id="IPR000719">
    <property type="entry name" value="Prot_kinase_dom"/>
</dbReference>
<evidence type="ECO:0000256" key="8">
    <source>
        <dbReference type="PROSITE-ProRule" id="PRU10141"/>
    </source>
</evidence>
<evidence type="ECO:0000313" key="11">
    <source>
        <dbReference type="Proteomes" id="UP000692954"/>
    </source>
</evidence>
<organism evidence="10 11">
    <name type="scientific">Paramecium sonneborni</name>
    <dbReference type="NCBI Taxonomy" id="65129"/>
    <lineage>
        <taxon>Eukaryota</taxon>
        <taxon>Sar</taxon>
        <taxon>Alveolata</taxon>
        <taxon>Ciliophora</taxon>
        <taxon>Intramacronucleata</taxon>
        <taxon>Oligohymenophorea</taxon>
        <taxon>Peniculida</taxon>
        <taxon>Parameciidae</taxon>
        <taxon>Paramecium</taxon>
    </lineage>
</organism>
<gene>
    <name evidence="10" type="ORF">PSON_ATCC_30995.1.T0650221</name>
</gene>
<feature type="binding site" evidence="8">
    <location>
        <position position="344"/>
    </location>
    <ligand>
        <name>ATP</name>
        <dbReference type="ChEBI" id="CHEBI:30616"/>
    </ligand>
</feature>
<evidence type="ECO:0000256" key="7">
    <source>
        <dbReference type="ARBA" id="ARBA00022840"/>
    </source>
</evidence>
<keyword evidence="11" id="KW-1185">Reference proteome</keyword>
<dbReference type="PROSITE" id="PS00108">
    <property type="entry name" value="PROTEIN_KINASE_ST"/>
    <property type="match status" value="1"/>
</dbReference>
<dbReference type="Pfam" id="PF00069">
    <property type="entry name" value="Pkinase"/>
    <property type="match status" value="1"/>
</dbReference>
<dbReference type="GO" id="GO:0005737">
    <property type="term" value="C:cytoplasm"/>
    <property type="evidence" value="ECO:0007669"/>
    <property type="project" value="TreeGrafter"/>
</dbReference>
<dbReference type="InterPro" id="IPR017441">
    <property type="entry name" value="Protein_kinase_ATP_BS"/>
</dbReference>
<keyword evidence="4" id="KW-0808">Transferase</keyword>
<evidence type="ECO:0000256" key="3">
    <source>
        <dbReference type="ARBA" id="ARBA00022553"/>
    </source>
</evidence>
<protein>
    <recommendedName>
        <fullName evidence="9">Protein kinase domain-containing protein</fullName>
    </recommendedName>
</protein>
<name>A0A8S1NRN2_9CILI</name>
<dbReference type="FunFam" id="1.10.510.10:FF:000380">
    <property type="entry name" value="Serine/threonine-protein kinase ppk15"/>
    <property type="match status" value="1"/>
</dbReference>
<dbReference type="Proteomes" id="UP000692954">
    <property type="component" value="Unassembled WGS sequence"/>
</dbReference>
<keyword evidence="2" id="KW-0723">Serine/threonine-protein kinase</keyword>
<dbReference type="PROSITE" id="PS00107">
    <property type="entry name" value="PROTEIN_KINASE_ATP"/>
    <property type="match status" value="1"/>
</dbReference>
<comment type="caution">
    <text evidence="10">The sequence shown here is derived from an EMBL/GenBank/DDBJ whole genome shotgun (WGS) entry which is preliminary data.</text>
</comment>
<dbReference type="PANTHER" id="PTHR24058">
    <property type="entry name" value="DUAL SPECIFICITY PROTEIN KINASE"/>
    <property type="match status" value="1"/>
</dbReference>
<dbReference type="EMBL" id="CAJJDN010000065">
    <property type="protein sequence ID" value="CAD8096027.1"/>
    <property type="molecule type" value="Genomic_DNA"/>
</dbReference>
<keyword evidence="3" id="KW-0597">Phosphoprotein</keyword>
<evidence type="ECO:0000256" key="1">
    <source>
        <dbReference type="ARBA" id="ARBA00008867"/>
    </source>
</evidence>
<dbReference type="GO" id="GO:0005524">
    <property type="term" value="F:ATP binding"/>
    <property type="evidence" value="ECO:0007669"/>
    <property type="project" value="UniProtKB-UniRule"/>
</dbReference>
<evidence type="ECO:0000256" key="2">
    <source>
        <dbReference type="ARBA" id="ARBA00022527"/>
    </source>
</evidence>
<keyword evidence="6" id="KW-0418">Kinase</keyword>
<keyword evidence="5 8" id="KW-0547">Nucleotide-binding</keyword>
<proteinExistence type="inferred from homology"/>
<evidence type="ECO:0000259" key="9">
    <source>
        <dbReference type="PROSITE" id="PS50011"/>
    </source>
</evidence>
<dbReference type="PANTHER" id="PTHR24058:SF22">
    <property type="entry name" value="DUAL SPECIFICITY TYROSINE-PHOSPHORYLATION-REGULATED KINASE 4"/>
    <property type="match status" value="1"/>
</dbReference>
<keyword evidence="7 8" id="KW-0067">ATP-binding</keyword>
<dbReference type="GO" id="GO:0005856">
    <property type="term" value="C:cytoskeleton"/>
    <property type="evidence" value="ECO:0007669"/>
    <property type="project" value="TreeGrafter"/>
</dbReference>
<feature type="domain" description="Protein kinase" evidence="9">
    <location>
        <begin position="315"/>
        <end position="607"/>
    </location>
</feature>
<evidence type="ECO:0000313" key="10">
    <source>
        <dbReference type="EMBL" id="CAD8096027.1"/>
    </source>
</evidence>